<dbReference type="PANTHER" id="PTHR10414:SF37">
    <property type="entry name" value="BB IN A BOXCAR, ISOFORM C"/>
    <property type="match status" value="1"/>
</dbReference>
<dbReference type="GO" id="GO:0016020">
    <property type="term" value="C:membrane"/>
    <property type="evidence" value="ECO:0007669"/>
    <property type="project" value="InterPro"/>
</dbReference>
<organism evidence="13 14">
    <name type="scientific">Lyophyllum shimeji</name>
    <name type="common">Hon-shimeji</name>
    <name type="synonym">Tricholoma shimeji</name>
    <dbReference type="NCBI Taxonomy" id="47721"/>
    <lineage>
        <taxon>Eukaryota</taxon>
        <taxon>Fungi</taxon>
        <taxon>Dikarya</taxon>
        <taxon>Basidiomycota</taxon>
        <taxon>Agaricomycotina</taxon>
        <taxon>Agaricomycetes</taxon>
        <taxon>Agaricomycetidae</taxon>
        <taxon>Agaricales</taxon>
        <taxon>Tricholomatineae</taxon>
        <taxon>Lyophyllaceae</taxon>
        <taxon>Lyophyllum</taxon>
    </lineage>
</organism>
<dbReference type="Pfam" id="PF01066">
    <property type="entry name" value="CDP-OH_P_transf"/>
    <property type="match status" value="1"/>
</dbReference>
<keyword evidence="5 12" id="KW-0812">Transmembrane</keyword>
<evidence type="ECO:0000256" key="5">
    <source>
        <dbReference type="ARBA" id="ARBA00022692"/>
    </source>
</evidence>
<dbReference type="GO" id="GO:0012505">
    <property type="term" value="C:endomembrane system"/>
    <property type="evidence" value="ECO:0007669"/>
    <property type="project" value="UniProtKB-SubCell"/>
</dbReference>
<dbReference type="FunFam" id="1.20.120.1760:FF:000012">
    <property type="entry name" value="sn-1,2-diacylglycerol cholinephosphotransferase"/>
    <property type="match status" value="1"/>
</dbReference>
<evidence type="ECO:0000256" key="2">
    <source>
        <dbReference type="ARBA" id="ARBA00004127"/>
    </source>
</evidence>
<evidence type="ECO:0000256" key="1">
    <source>
        <dbReference type="ARBA" id="ARBA00001946"/>
    </source>
</evidence>
<sequence>MGYVPQASLENLKKYSYKGVDKSVISRYVLNPFWTWFVTLWPLTVAPNTITLMGLTIVFINFFTMLYYDPLYLTVKGGAEGPPNWIYFTWAFGLFAYQSLDAIDGKQARRTGMAGPLGEMFDHGCDALNTTLEVVLAAHALNLGRSWWTVASQIATLANFYLTTWEEYHTGQLYLGHFSGPVEGILMIVVIYLISGFCGPSFWDQRLFTVTRLQHIPAVQKLPNLPLNEAFMVFGALGLGFNILSSYSNVRFAMKLAGKPRIRPLVLLLPFVVAASLQISWLAAPTYHNNDIIHSPNFVPFLCAWGLQFAHQVGRMILAHVTNTPFPCWDWLWVWSAVGALDANLPHILGRPPVIQASMKNTTIFVWLTLILSFLVYARFVILVINDITNYLGIACFTVRKKGEDGVWRTKDFKA</sequence>
<dbReference type="InterPro" id="IPR014472">
    <property type="entry name" value="CHOPT"/>
</dbReference>
<name>A0A9P3PYQ2_LYOSH</name>
<evidence type="ECO:0000256" key="9">
    <source>
        <dbReference type="ARBA" id="ARBA00038987"/>
    </source>
</evidence>
<evidence type="ECO:0000256" key="11">
    <source>
        <dbReference type="RuleBase" id="RU003750"/>
    </source>
</evidence>
<feature type="transmembrane region" description="Helical" evidence="12">
    <location>
        <begin position="262"/>
        <end position="284"/>
    </location>
</feature>
<feature type="transmembrane region" description="Helical" evidence="12">
    <location>
        <begin position="364"/>
        <end position="385"/>
    </location>
</feature>
<keyword evidence="7 12" id="KW-0472">Membrane</keyword>
<comment type="caution">
    <text evidence="13">The sequence shown here is derived from an EMBL/GenBank/DDBJ whole genome shotgun (WGS) entry which is preliminary data.</text>
</comment>
<dbReference type="InterPro" id="IPR048254">
    <property type="entry name" value="CDP_ALCOHOL_P_TRANSF_CS"/>
</dbReference>
<dbReference type="InterPro" id="IPR000462">
    <property type="entry name" value="CDP-OH_P_trans"/>
</dbReference>
<dbReference type="Gene3D" id="1.20.120.1760">
    <property type="match status" value="1"/>
</dbReference>
<comment type="cofactor">
    <cofactor evidence="1">
        <name>Mg(2+)</name>
        <dbReference type="ChEBI" id="CHEBI:18420"/>
    </cofactor>
</comment>
<keyword evidence="14" id="KW-1185">Reference proteome</keyword>
<dbReference type="Proteomes" id="UP001063166">
    <property type="component" value="Unassembled WGS sequence"/>
</dbReference>
<dbReference type="EC" id="2.7.8.2" evidence="9"/>
<evidence type="ECO:0000313" key="13">
    <source>
        <dbReference type="EMBL" id="GLB43667.1"/>
    </source>
</evidence>
<comment type="similarity">
    <text evidence="3 11">Belongs to the CDP-alcohol phosphatidyltransferase class-I family.</text>
</comment>
<evidence type="ECO:0000256" key="10">
    <source>
        <dbReference type="ARBA" id="ARBA00051857"/>
    </source>
</evidence>
<dbReference type="PIRSF" id="PIRSF015665">
    <property type="entry name" value="CHOPT"/>
    <property type="match status" value="1"/>
</dbReference>
<feature type="transmembrane region" description="Helical" evidence="12">
    <location>
        <begin position="230"/>
        <end position="250"/>
    </location>
</feature>
<gene>
    <name evidence="13" type="ORF">LshimejAT787_1401790</name>
</gene>
<dbReference type="EMBL" id="BRPK01000014">
    <property type="protein sequence ID" value="GLB43667.1"/>
    <property type="molecule type" value="Genomic_DNA"/>
</dbReference>
<dbReference type="AlphaFoldDB" id="A0A9P3PYQ2"/>
<proteinExistence type="inferred from homology"/>
<evidence type="ECO:0000256" key="4">
    <source>
        <dbReference type="ARBA" id="ARBA00022679"/>
    </source>
</evidence>
<reference evidence="13" key="1">
    <citation type="submission" date="2022-07" db="EMBL/GenBank/DDBJ databases">
        <title>The genome of Lyophyllum shimeji provides insight into the initial evolution of ectomycorrhizal fungal genome.</title>
        <authorList>
            <person name="Kobayashi Y."/>
            <person name="Shibata T."/>
            <person name="Hirakawa H."/>
            <person name="Shigenobu S."/>
            <person name="Nishiyama T."/>
            <person name="Yamada A."/>
            <person name="Hasebe M."/>
            <person name="Kawaguchi M."/>
        </authorList>
    </citation>
    <scope>NUCLEOTIDE SEQUENCE</scope>
    <source>
        <strain evidence="13">AT787</strain>
    </source>
</reference>
<keyword evidence="4 11" id="KW-0808">Transferase</keyword>
<evidence type="ECO:0000256" key="6">
    <source>
        <dbReference type="ARBA" id="ARBA00022989"/>
    </source>
</evidence>
<accession>A0A9P3PYQ2</accession>
<evidence type="ECO:0000256" key="3">
    <source>
        <dbReference type="ARBA" id="ARBA00010441"/>
    </source>
</evidence>
<evidence type="ECO:0000256" key="7">
    <source>
        <dbReference type="ARBA" id="ARBA00023136"/>
    </source>
</evidence>
<dbReference type="OrthoDB" id="196717at2759"/>
<feature type="transmembrane region" description="Helical" evidence="12">
    <location>
        <begin position="50"/>
        <end position="68"/>
    </location>
</feature>
<dbReference type="PANTHER" id="PTHR10414">
    <property type="entry name" value="ETHANOLAMINEPHOSPHOTRANSFERASE"/>
    <property type="match status" value="1"/>
</dbReference>
<protein>
    <recommendedName>
        <fullName evidence="9">diacylglycerol cholinephosphotransferase</fullName>
        <ecNumber evidence="9">2.7.8.2</ecNumber>
    </recommendedName>
</protein>
<comment type="pathway">
    <text evidence="8">Phospholipid metabolism; phosphatidylcholine biosynthesis; phosphatidylcholine from phosphocholine: step 2/2.</text>
</comment>
<feature type="transmembrane region" description="Helical" evidence="12">
    <location>
        <begin position="184"/>
        <end position="203"/>
    </location>
</feature>
<evidence type="ECO:0000256" key="8">
    <source>
        <dbReference type="ARBA" id="ARBA00037890"/>
    </source>
</evidence>
<dbReference type="InterPro" id="IPR043130">
    <property type="entry name" value="CDP-OH_PTrfase_TM_dom"/>
</dbReference>
<comment type="catalytic activity">
    <reaction evidence="10">
        <text>CDP-N,N-dimethylethanolamine + a 1,2-diacyl-sn-glycerol = a 1,2-diacyl-sn-glycero-3-phospho-N,N-dimethylethanolamine + CMP + H(+)</text>
        <dbReference type="Rhea" id="RHEA:33775"/>
        <dbReference type="ChEBI" id="CHEBI:15378"/>
        <dbReference type="ChEBI" id="CHEBI:17815"/>
        <dbReference type="ChEBI" id="CHEBI:60377"/>
        <dbReference type="ChEBI" id="CHEBI:64572"/>
        <dbReference type="ChEBI" id="CHEBI:65117"/>
    </reaction>
    <physiologicalReaction direction="left-to-right" evidence="10">
        <dbReference type="Rhea" id="RHEA:33776"/>
    </physiologicalReaction>
</comment>
<evidence type="ECO:0000256" key="12">
    <source>
        <dbReference type="SAM" id="Phobius"/>
    </source>
</evidence>
<keyword evidence="6 12" id="KW-1133">Transmembrane helix</keyword>
<comment type="subcellular location">
    <subcellularLocation>
        <location evidence="2">Endomembrane system</location>
        <topology evidence="2">Multi-pass membrane protein</topology>
    </subcellularLocation>
</comment>
<dbReference type="PROSITE" id="PS00379">
    <property type="entry name" value="CDP_ALCOHOL_P_TRANSF"/>
    <property type="match status" value="1"/>
</dbReference>
<dbReference type="GO" id="GO:0004142">
    <property type="term" value="F:diacylglycerol cholinephosphotransferase activity"/>
    <property type="evidence" value="ECO:0007669"/>
    <property type="project" value="UniProtKB-EC"/>
</dbReference>
<evidence type="ECO:0000313" key="14">
    <source>
        <dbReference type="Proteomes" id="UP001063166"/>
    </source>
</evidence>